<comment type="caution">
    <text evidence="2">The sequence shown here is derived from an EMBL/GenBank/DDBJ whole genome shotgun (WGS) entry which is preliminary data.</text>
</comment>
<evidence type="ECO:0000256" key="1">
    <source>
        <dbReference type="SAM" id="MobiDB-lite"/>
    </source>
</evidence>
<sequence length="99" mass="11203">QEKQNEQEGNKIQEEQKYQEIPKQDKNEQDKGQKQDVEQTLIQALDSDENGLAQVPSSVDEVIVNTMPRTDNVSENNGDIDIVIDDISKLSGEGEKFQE</sequence>
<feature type="compositionally biased region" description="Basic and acidic residues" evidence="1">
    <location>
        <begin position="1"/>
        <end position="37"/>
    </location>
</feature>
<organism evidence="2 3">
    <name type="scientific">Reticulomyxa filosa</name>
    <dbReference type="NCBI Taxonomy" id="46433"/>
    <lineage>
        <taxon>Eukaryota</taxon>
        <taxon>Sar</taxon>
        <taxon>Rhizaria</taxon>
        <taxon>Retaria</taxon>
        <taxon>Foraminifera</taxon>
        <taxon>Monothalamids</taxon>
        <taxon>Reticulomyxidae</taxon>
        <taxon>Reticulomyxa</taxon>
    </lineage>
</organism>
<proteinExistence type="predicted"/>
<protein>
    <submittedName>
        <fullName evidence="2">Uncharacterized protein</fullName>
    </submittedName>
</protein>
<reference evidence="2 3" key="1">
    <citation type="journal article" date="2013" name="Curr. Biol.">
        <title>The Genome of the Foraminiferan Reticulomyxa filosa.</title>
        <authorList>
            <person name="Glockner G."/>
            <person name="Hulsmann N."/>
            <person name="Schleicher M."/>
            <person name="Noegel A.A."/>
            <person name="Eichinger L."/>
            <person name="Gallinger C."/>
            <person name="Pawlowski J."/>
            <person name="Sierra R."/>
            <person name="Euteneuer U."/>
            <person name="Pillet L."/>
            <person name="Moustafa A."/>
            <person name="Platzer M."/>
            <person name="Groth M."/>
            <person name="Szafranski K."/>
            <person name="Schliwa M."/>
        </authorList>
    </citation>
    <scope>NUCLEOTIDE SEQUENCE [LARGE SCALE GENOMIC DNA]</scope>
</reference>
<gene>
    <name evidence="2" type="ORF">RFI_24897</name>
</gene>
<keyword evidence="3" id="KW-1185">Reference proteome</keyword>
<evidence type="ECO:0000313" key="3">
    <source>
        <dbReference type="Proteomes" id="UP000023152"/>
    </source>
</evidence>
<accession>X6MEP1</accession>
<dbReference type="AlphaFoldDB" id="X6MEP1"/>
<dbReference type="Proteomes" id="UP000023152">
    <property type="component" value="Unassembled WGS sequence"/>
</dbReference>
<feature type="non-terminal residue" evidence="2">
    <location>
        <position position="1"/>
    </location>
</feature>
<dbReference type="EMBL" id="ASPP01021373">
    <property type="protein sequence ID" value="ETO12478.1"/>
    <property type="molecule type" value="Genomic_DNA"/>
</dbReference>
<name>X6MEP1_RETFI</name>
<evidence type="ECO:0000313" key="2">
    <source>
        <dbReference type="EMBL" id="ETO12478.1"/>
    </source>
</evidence>
<feature type="region of interest" description="Disordered" evidence="1">
    <location>
        <begin position="1"/>
        <end position="55"/>
    </location>
</feature>